<dbReference type="RefSeq" id="WP_186908787.1">
    <property type="nucleotide sequence ID" value="NZ_JACOPP010000032.1"/>
</dbReference>
<organism evidence="2 3">
    <name type="scientific">Lawsonibacter hominis</name>
    <dbReference type="NCBI Taxonomy" id="2763053"/>
    <lineage>
        <taxon>Bacteria</taxon>
        <taxon>Bacillati</taxon>
        <taxon>Bacillota</taxon>
        <taxon>Clostridia</taxon>
        <taxon>Eubacteriales</taxon>
        <taxon>Oscillospiraceae</taxon>
        <taxon>Lawsonibacter</taxon>
    </lineage>
</organism>
<dbReference type="InterPro" id="IPR035895">
    <property type="entry name" value="HPr-like_sf"/>
</dbReference>
<name>A0A8J6JHY7_9FIRM</name>
<evidence type="ECO:0000313" key="3">
    <source>
        <dbReference type="Proteomes" id="UP000661435"/>
    </source>
</evidence>
<accession>A0A8J6JHY7</accession>
<protein>
    <submittedName>
        <fullName evidence="2">HPr family phosphocarrier protein</fullName>
    </submittedName>
</protein>
<dbReference type="Gene3D" id="3.30.1340.10">
    <property type="entry name" value="HPr-like"/>
    <property type="match status" value="1"/>
</dbReference>
<proteinExistence type="predicted"/>
<dbReference type="SUPFAM" id="SSF55594">
    <property type="entry name" value="HPr-like"/>
    <property type="match status" value="1"/>
</dbReference>
<dbReference type="PROSITE" id="PS51350">
    <property type="entry name" value="PTS_HPR_DOM"/>
    <property type="match status" value="1"/>
</dbReference>
<feature type="domain" description="HPr" evidence="1">
    <location>
        <begin position="1"/>
        <end position="81"/>
    </location>
</feature>
<gene>
    <name evidence="2" type="ORF">H8S57_14870</name>
</gene>
<evidence type="ECO:0000259" key="1">
    <source>
        <dbReference type="PROSITE" id="PS51350"/>
    </source>
</evidence>
<dbReference type="InterPro" id="IPR000032">
    <property type="entry name" value="HPr-like"/>
</dbReference>
<dbReference type="AlphaFoldDB" id="A0A8J6JHY7"/>
<keyword evidence="3" id="KW-1185">Reference proteome</keyword>
<dbReference type="Proteomes" id="UP000661435">
    <property type="component" value="Unassembled WGS sequence"/>
</dbReference>
<sequence length="81" mass="8663">MSGFFVALSSIDDVKHFVDAASRCPCEVDVLSGRYVINAKSIMGLFSLDLSQPVQVEVHGTDAQRGAFQADVAAFRVDAGQ</sequence>
<comment type="caution">
    <text evidence="2">The sequence shown here is derived from an EMBL/GenBank/DDBJ whole genome shotgun (WGS) entry which is preliminary data.</text>
</comment>
<evidence type="ECO:0000313" key="2">
    <source>
        <dbReference type="EMBL" id="MBC5734999.1"/>
    </source>
</evidence>
<dbReference type="EMBL" id="JACOPP010000032">
    <property type="protein sequence ID" value="MBC5734999.1"/>
    <property type="molecule type" value="Genomic_DNA"/>
</dbReference>
<dbReference type="Pfam" id="PF00381">
    <property type="entry name" value="PTS-HPr"/>
    <property type="match status" value="1"/>
</dbReference>
<reference evidence="2" key="1">
    <citation type="submission" date="2020-08" db="EMBL/GenBank/DDBJ databases">
        <title>Genome public.</title>
        <authorList>
            <person name="Liu C."/>
            <person name="Sun Q."/>
        </authorList>
    </citation>
    <scope>NUCLEOTIDE SEQUENCE</scope>
    <source>
        <strain evidence="2">NSJ-51</strain>
    </source>
</reference>